<keyword evidence="3" id="KW-1185">Reference proteome</keyword>
<dbReference type="GO" id="GO:0004029">
    <property type="term" value="F:aldehyde dehydrogenase (NAD+) activity"/>
    <property type="evidence" value="ECO:0007669"/>
    <property type="project" value="TreeGrafter"/>
</dbReference>
<protein>
    <recommendedName>
        <fullName evidence="1">NAD-dependent epimerase/dehydratase domain-containing protein</fullName>
    </recommendedName>
</protein>
<gene>
    <name evidence="2" type="ORF">DIS24_g5741</name>
</gene>
<dbReference type="AlphaFoldDB" id="A0AA39YLJ0"/>
<proteinExistence type="predicted"/>
<name>A0AA39YLJ0_9PEZI</name>
<accession>A0AA39YLJ0</accession>
<dbReference type="InterPro" id="IPR001509">
    <property type="entry name" value="Epimerase_deHydtase"/>
</dbReference>
<dbReference type="SUPFAM" id="SSF51735">
    <property type="entry name" value="NAD(P)-binding Rossmann-fold domains"/>
    <property type="match status" value="1"/>
</dbReference>
<comment type="caution">
    <text evidence="2">The sequence shown here is derived from an EMBL/GenBank/DDBJ whole genome shotgun (WGS) entry which is preliminary data.</text>
</comment>
<evidence type="ECO:0000259" key="1">
    <source>
        <dbReference type="Pfam" id="PF01370"/>
    </source>
</evidence>
<dbReference type="InterPro" id="IPR051783">
    <property type="entry name" value="NAD(P)-dependent_oxidoreduct"/>
</dbReference>
<evidence type="ECO:0000313" key="2">
    <source>
        <dbReference type="EMBL" id="KAK0653771.1"/>
    </source>
</evidence>
<dbReference type="InterPro" id="IPR036291">
    <property type="entry name" value="NAD(P)-bd_dom_sf"/>
</dbReference>
<reference evidence="2" key="1">
    <citation type="submission" date="2023-06" db="EMBL/GenBank/DDBJ databases">
        <title>Multi-omics analyses reveal the molecular pathogenesis toolkit of Lasiodiplodia hormozganensis, a cross-kingdom pathogen.</title>
        <authorList>
            <person name="Felix C."/>
            <person name="Meneses R."/>
            <person name="Goncalves M.F.M."/>
            <person name="Tilleman L."/>
            <person name="Duarte A.S."/>
            <person name="Jorrin-Novo J.V."/>
            <person name="Van De Peer Y."/>
            <person name="Deforce D."/>
            <person name="Van Nieuwerburgh F."/>
            <person name="Esteves A.C."/>
            <person name="Alves A."/>
        </authorList>
    </citation>
    <scope>NUCLEOTIDE SEQUENCE</scope>
    <source>
        <strain evidence="2">CBS 339.90</strain>
    </source>
</reference>
<sequence>MVKIFAIGATGWIGGDAVHRIATAHPEYEWTVLVRSAAKAAEAATYGLPPSTRFVTGDYESRQLLATEAAAADIVLNMADCDEAAGARVLLEGMKANKDQPGFFIHLSGAAMLEWDDQVSGKYGEESPKVYDDWDGLQEVTSLPDAAMHRPVEKIVLEEAGPVRTAIVSPPWIYGRSRASPVEHSAATMTIPMFQAHGKGICVGQGKARWGTVHLHDLSEVFLRLVEEAAKGGGAATWGREGYYFVESGEEALGEVNAALARAMFENGLLESPELDTLDREAAEKVTPFALVIWGWNARPKAVRARKLLGWNPAVLTGLLEDVKDWRWGPDSNSIKPFELPKGMVGNMEA</sequence>
<dbReference type="PANTHER" id="PTHR48079">
    <property type="entry name" value="PROTEIN YEEZ"/>
    <property type="match status" value="1"/>
</dbReference>
<dbReference type="PANTHER" id="PTHR48079:SF6">
    <property type="entry name" value="NAD(P)-BINDING DOMAIN-CONTAINING PROTEIN-RELATED"/>
    <property type="match status" value="1"/>
</dbReference>
<feature type="domain" description="NAD-dependent epimerase/dehydratase" evidence="1">
    <location>
        <begin position="7"/>
        <end position="232"/>
    </location>
</feature>
<evidence type="ECO:0000313" key="3">
    <source>
        <dbReference type="Proteomes" id="UP001175001"/>
    </source>
</evidence>
<organism evidence="2 3">
    <name type="scientific">Lasiodiplodia hormozganensis</name>
    <dbReference type="NCBI Taxonomy" id="869390"/>
    <lineage>
        <taxon>Eukaryota</taxon>
        <taxon>Fungi</taxon>
        <taxon>Dikarya</taxon>
        <taxon>Ascomycota</taxon>
        <taxon>Pezizomycotina</taxon>
        <taxon>Dothideomycetes</taxon>
        <taxon>Dothideomycetes incertae sedis</taxon>
        <taxon>Botryosphaeriales</taxon>
        <taxon>Botryosphaeriaceae</taxon>
        <taxon>Lasiodiplodia</taxon>
    </lineage>
</organism>
<dbReference type="Pfam" id="PF01370">
    <property type="entry name" value="Epimerase"/>
    <property type="match status" value="1"/>
</dbReference>
<dbReference type="Proteomes" id="UP001175001">
    <property type="component" value="Unassembled WGS sequence"/>
</dbReference>
<dbReference type="GO" id="GO:0005737">
    <property type="term" value="C:cytoplasm"/>
    <property type="evidence" value="ECO:0007669"/>
    <property type="project" value="TreeGrafter"/>
</dbReference>
<dbReference type="EMBL" id="JAUJDW010000025">
    <property type="protein sequence ID" value="KAK0653771.1"/>
    <property type="molecule type" value="Genomic_DNA"/>
</dbReference>
<dbReference type="Gene3D" id="3.40.50.720">
    <property type="entry name" value="NAD(P)-binding Rossmann-like Domain"/>
    <property type="match status" value="1"/>
</dbReference>